<evidence type="ECO:0000256" key="6">
    <source>
        <dbReference type="ARBA" id="ARBA00023136"/>
    </source>
</evidence>
<feature type="transmembrane region" description="Helical" evidence="8">
    <location>
        <begin position="271"/>
        <end position="289"/>
    </location>
</feature>
<dbReference type="InterPro" id="IPR023408">
    <property type="entry name" value="MscS_beta-dom_sf"/>
</dbReference>
<evidence type="ECO:0000256" key="3">
    <source>
        <dbReference type="ARBA" id="ARBA00022475"/>
    </source>
</evidence>
<evidence type="ECO:0000256" key="8">
    <source>
        <dbReference type="SAM" id="Phobius"/>
    </source>
</evidence>
<dbReference type="InterPro" id="IPR011014">
    <property type="entry name" value="MscS_channel_TM-2"/>
</dbReference>
<feature type="domain" description="Mechanosensitive ion channel transmembrane helices 2/3" evidence="11">
    <location>
        <begin position="600"/>
        <end position="640"/>
    </location>
</feature>
<feature type="coiled-coil region" evidence="7">
    <location>
        <begin position="172"/>
        <end position="199"/>
    </location>
</feature>
<evidence type="ECO:0000313" key="12">
    <source>
        <dbReference type="EMBL" id="MBD0830714.1"/>
    </source>
</evidence>
<evidence type="ECO:0000256" key="1">
    <source>
        <dbReference type="ARBA" id="ARBA00004651"/>
    </source>
</evidence>
<proteinExistence type="inferred from homology"/>
<dbReference type="AlphaFoldDB" id="A0A8J6UBF6"/>
<dbReference type="InterPro" id="IPR049278">
    <property type="entry name" value="MS_channel_C"/>
</dbReference>
<comment type="similarity">
    <text evidence="2">Belongs to the MscS (TC 1.A.23) family.</text>
</comment>
<dbReference type="InterPro" id="IPR010920">
    <property type="entry name" value="LSM_dom_sf"/>
</dbReference>
<feature type="transmembrane region" description="Helical" evidence="8">
    <location>
        <begin position="337"/>
        <end position="354"/>
    </location>
</feature>
<keyword evidence="6 8" id="KW-0472">Membrane</keyword>
<feature type="transmembrane region" description="Helical" evidence="8">
    <location>
        <begin position="310"/>
        <end position="331"/>
    </location>
</feature>
<feature type="domain" description="Mechanosensitive ion channel MscS C-terminal" evidence="10">
    <location>
        <begin position="716"/>
        <end position="797"/>
    </location>
</feature>
<comment type="caution">
    <text evidence="12">The sequence shown here is derived from an EMBL/GenBank/DDBJ whole genome shotgun (WGS) entry which is preliminary data.</text>
</comment>
<dbReference type="SUPFAM" id="SSF82861">
    <property type="entry name" value="Mechanosensitive channel protein MscS (YggB), transmembrane region"/>
    <property type="match status" value="1"/>
</dbReference>
<evidence type="ECO:0000256" key="5">
    <source>
        <dbReference type="ARBA" id="ARBA00022989"/>
    </source>
</evidence>
<feature type="transmembrane region" description="Helical" evidence="8">
    <location>
        <begin position="366"/>
        <end position="384"/>
    </location>
</feature>
<evidence type="ECO:0000256" key="7">
    <source>
        <dbReference type="SAM" id="Coils"/>
    </source>
</evidence>
<dbReference type="RefSeq" id="WP_223154555.1">
    <property type="nucleotide sequence ID" value="NZ_JACVXB010000001.1"/>
</dbReference>
<dbReference type="GO" id="GO:0008381">
    <property type="term" value="F:mechanosensitive monoatomic ion channel activity"/>
    <property type="evidence" value="ECO:0007669"/>
    <property type="project" value="UniProtKB-ARBA"/>
</dbReference>
<dbReference type="InterPro" id="IPR006685">
    <property type="entry name" value="MscS_channel_2nd"/>
</dbReference>
<evidence type="ECO:0000313" key="13">
    <source>
        <dbReference type="Proteomes" id="UP000600588"/>
    </source>
</evidence>
<evidence type="ECO:0000259" key="9">
    <source>
        <dbReference type="Pfam" id="PF00924"/>
    </source>
</evidence>
<reference evidence="12 13" key="1">
    <citation type="submission" date="2020-09" db="EMBL/GenBank/DDBJ databases">
        <title>TT11 complete genome.</title>
        <authorList>
            <person name="Wu Z."/>
        </authorList>
    </citation>
    <scope>NUCLEOTIDE SEQUENCE [LARGE SCALE GENOMIC DNA]</scope>
    <source>
        <strain evidence="12 13">TT11</strain>
    </source>
</reference>
<dbReference type="PANTHER" id="PTHR30347">
    <property type="entry name" value="POTASSIUM CHANNEL RELATED"/>
    <property type="match status" value="1"/>
</dbReference>
<dbReference type="Pfam" id="PF21088">
    <property type="entry name" value="MS_channel_1st"/>
    <property type="match status" value="1"/>
</dbReference>
<feature type="transmembrane region" description="Helical" evidence="8">
    <location>
        <begin position="597"/>
        <end position="618"/>
    </location>
</feature>
<dbReference type="SUPFAM" id="SSF50182">
    <property type="entry name" value="Sm-like ribonucleoproteins"/>
    <property type="match status" value="1"/>
</dbReference>
<sequence>MHFNSTLKVLKTILLTFVLILFGFLFSNAQEIDNGVDSTLVAAPKAIPLAAIIQNIEKTNEDLNLVERKLEASKAVHKIDSLYPKFATYIDKQQEQTEKVLKSNPNRQKIENLYTKWNGHRIYLKGIEDDVNDFISRNTRLLETVDLHYKTWKLTLENAKNEEAPTEILNRITDLIQDIKTLEDNIIKENNTALKLESKINFKIELINEIMESILTLKNSEVYNLFHLRHKPLWAVSFTKKETNASNSLSDTISESVKESGSFIKTNKNSIYLYLTWVLFIAGIIYFLKRGFEKYKFEETDKNLQISKDVILKHPTASTVFLALLIAFIYFTGTPKLFENILVLGLLIASSYVVRPQIKTHFKNLYYVITFFYVLDSIKTYLWFHSGYYRIYLLIEAILIGVAVYLLFKKLLHTTDDTVNSFSNFLIKLAPSVYILVFVALSSNILGYTNLTDITLKICTHIGVITVIFYSLLLIIEGVSTSLIHRHFNAKAVIDYDKKLALEIKLMKIIRIIVLCLWFLFFLNMIEILRPLSDFLRDILSEPYKLGSITFTIGSIISFILILAASFLLTSLISFVIDDGDGVLKALRLPKGIPAAISLVIRYLIVAFGFVFALSALGMDLSKFNLLAGAMGIGIGFGLQTIISNFVSGLILVFERPILQGDTVEVDNLLGTVHKIGVRSSKIRTFDGAEVIVPNYNLMSNNLINWTLSDNIKRIDIHIGATYDADPNRVIEILAKTGAEHKFVLKTPPARALFLEFGDNSLNFVLQCWVHYEVSLVTKSEISVAVYNAFKEAGIEIPFPQRDIHIKSMPINNMLDQDKSNTD</sequence>
<gene>
    <name evidence="12" type="ORF">ICJ83_01075</name>
</gene>
<keyword evidence="5 8" id="KW-1133">Transmembrane helix</keyword>
<evidence type="ECO:0000256" key="4">
    <source>
        <dbReference type="ARBA" id="ARBA00022692"/>
    </source>
</evidence>
<keyword evidence="7" id="KW-0175">Coiled coil</keyword>
<feature type="transmembrane region" description="Helical" evidence="8">
    <location>
        <begin position="630"/>
        <end position="654"/>
    </location>
</feature>
<dbReference type="InterPro" id="IPR049142">
    <property type="entry name" value="MS_channel_1st"/>
</dbReference>
<dbReference type="EMBL" id="JACVXB010000001">
    <property type="protein sequence ID" value="MBD0830714.1"/>
    <property type="molecule type" value="Genomic_DNA"/>
</dbReference>
<feature type="domain" description="Mechanosensitive ion channel MscS" evidence="9">
    <location>
        <begin position="641"/>
        <end position="707"/>
    </location>
</feature>
<name>A0A8J6UBF6_9FLAO</name>
<evidence type="ECO:0000256" key="2">
    <source>
        <dbReference type="ARBA" id="ARBA00008017"/>
    </source>
</evidence>
<comment type="subcellular location">
    <subcellularLocation>
        <location evidence="1">Cell membrane</location>
        <topology evidence="1">Multi-pass membrane protein</topology>
    </subcellularLocation>
</comment>
<organism evidence="12 13">
    <name type="scientific">Aestuariibaculum sediminum</name>
    <dbReference type="NCBI Taxonomy" id="2770637"/>
    <lineage>
        <taxon>Bacteria</taxon>
        <taxon>Pseudomonadati</taxon>
        <taxon>Bacteroidota</taxon>
        <taxon>Flavobacteriia</taxon>
        <taxon>Flavobacteriales</taxon>
        <taxon>Flavobacteriaceae</taxon>
    </lineage>
</organism>
<keyword evidence="3" id="KW-1003">Cell membrane</keyword>
<dbReference type="InterPro" id="IPR011066">
    <property type="entry name" value="MscS_channel_C_sf"/>
</dbReference>
<dbReference type="Gene3D" id="3.30.70.100">
    <property type="match status" value="1"/>
</dbReference>
<evidence type="ECO:0000259" key="11">
    <source>
        <dbReference type="Pfam" id="PF21088"/>
    </source>
</evidence>
<dbReference type="PANTHER" id="PTHR30347:SF1">
    <property type="entry name" value="MECHANOSENSITIVE CHANNEL MSCK"/>
    <property type="match status" value="1"/>
</dbReference>
<dbReference type="Gene3D" id="1.10.287.1260">
    <property type="match status" value="1"/>
</dbReference>
<dbReference type="SUPFAM" id="SSF82689">
    <property type="entry name" value="Mechanosensitive channel protein MscS (YggB), C-terminal domain"/>
    <property type="match status" value="1"/>
</dbReference>
<dbReference type="Proteomes" id="UP000600588">
    <property type="component" value="Unassembled WGS sequence"/>
</dbReference>
<feature type="transmembrane region" description="Helical" evidence="8">
    <location>
        <begin position="509"/>
        <end position="529"/>
    </location>
</feature>
<feature type="transmembrane region" description="Helical" evidence="8">
    <location>
        <begin position="390"/>
        <end position="408"/>
    </location>
</feature>
<feature type="transmembrane region" description="Helical" evidence="8">
    <location>
        <begin position="549"/>
        <end position="577"/>
    </location>
</feature>
<evidence type="ECO:0000259" key="10">
    <source>
        <dbReference type="Pfam" id="PF21082"/>
    </source>
</evidence>
<dbReference type="GO" id="GO:0005886">
    <property type="term" value="C:plasma membrane"/>
    <property type="evidence" value="ECO:0007669"/>
    <property type="project" value="UniProtKB-SubCell"/>
</dbReference>
<dbReference type="InterPro" id="IPR052702">
    <property type="entry name" value="MscS-like_channel"/>
</dbReference>
<protein>
    <submittedName>
        <fullName evidence="12">Mechanosensitive ion channel</fullName>
    </submittedName>
</protein>
<feature type="transmembrane region" description="Helical" evidence="8">
    <location>
        <begin position="454"/>
        <end position="476"/>
    </location>
</feature>
<keyword evidence="4 8" id="KW-0812">Transmembrane</keyword>
<dbReference type="Pfam" id="PF21082">
    <property type="entry name" value="MS_channel_3rd"/>
    <property type="match status" value="1"/>
</dbReference>
<feature type="transmembrane region" description="Helical" evidence="8">
    <location>
        <begin position="429"/>
        <end position="448"/>
    </location>
</feature>
<dbReference type="Pfam" id="PF00924">
    <property type="entry name" value="MS_channel_2nd"/>
    <property type="match status" value="1"/>
</dbReference>
<dbReference type="Gene3D" id="2.30.30.60">
    <property type="match status" value="1"/>
</dbReference>
<accession>A0A8J6UBF6</accession>
<feature type="coiled-coil region" evidence="7">
    <location>
        <begin position="49"/>
        <end position="76"/>
    </location>
</feature>
<keyword evidence="13" id="KW-1185">Reference proteome</keyword>